<keyword evidence="2" id="KW-0238">DNA-binding</keyword>
<keyword evidence="7" id="KW-1185">Reference proteome</keyword>
<accession>A0AAV7JCU3</accession>
<evidence type="ECO:0000256" key="4">
    <source>
        <dbReference type="SAM" id="Coils"/>
    </source>
</evidence>
<dbReference type="GO" id="GO:0003677">
    <property type="term" value="F:DNA binding"/>
    <property type="evidence" value="ECO:0007669"/>
    <property type="project" value="UniProtKB-KW"/>
</dbReference>
<evidence type="ECO:0000313" key="6">
    <source>
        <dbReference type="EMBL" id="KAI6646508.1"/>
    </source>
</evidence>
<dbReference type="Gene3D" id="1.20.5.170">
    <property type="match status" value="1"/>
</dbReference>
<dbReference type="AlphaFoldDB" id="A0AAV7JCU3"/>
<feature type="domain" description="Basic leucine zipper" evidence="5">
    <location>
        <begin position="67"/>
        <end position="131"/>
    </location>
</feature>
<evidence type="ECO:0000256" key="3">
    <source>
        <dbReference type="ARBA" id="ARBA00023163"/>
    </source>
</evidence>
<keyword evidence="1" id="KW-0805">Transcription regulation</keyword>
<dbReference type="Pfam" id="PF03131">
    <property type="entry name" value="bZIP_Maf"/>
    <property type="match status" value="1"/>
</dbReference>
<keyword evidence="4" id="KW-0175">Coiled coil</keyword>
<proteinExistence type="predicted"/>
<evidence type="ECO:0000259" key="5">
    <source>
        <dbReference type="Pfam" id="PF03131"/>
    </source>
</evidence>
<comment type="caution">
    <text evidence="6">The sequence shown here is derived from an EMBL/GenBank/DDBJ whole genome shotgun (WGS) entry which is preliminary data.</text>
</comment>
<organism evidence="6 7">
    <name type="scientific">Oopsacas minuta</name>
    <dbReference type="NCBI Taxonomy" id="111878"/>
    <lineage>
        <taxon>Eukaryota</taxon>
        <taxon>Metazoa</taxon>
        <taxon>Porifera</taxon>
        <taxon>Hexactinellida</taxon>
        <taxon>Hexasterophora</taxon>
        <taxon>Lyssacinosida</taxon>
        <taxon>Leucopsacidae</taxon>
        <taxon>Oopsacas</taxon>
    </lineage>
</organism>
<sequence length="158" mass="18441">MNSFEEVSDFAIRTSGECKKLEMVKQILKENYRDLIEFPLLQLIDDKKLSSTPASVLGGMIDNDMFSAKEKASIREKRRKLINIKTANNSRLKALKELEDLEKEITKLQECKNDMKIQEEKLKAEIKCYKAHLEVEFQSCDQQLNYSLSTDLFYTYLD</sequence>
<keyword evidence="3" id="KW-0804">Transcription</keyword>
<feature type="coiled-coil region" evidence="4">
    <location>
        <begin position="84"/>
        <end position="125"/>
    </location>
</feature>
<evidence type="ECO:0000256" key="1">
    <source>
        <dbReference type="ARBA" id="ARBA00023015"/>
    </source>
</evidence>
<gene>
    <name evidence="6" type="ORF">LOD99_12629</name>
</gene>
<dbReference type="EMBL" id="JAKMXF010000354">
    <property type="protein sequence ID" value="KAI6646508.1"/>
    <property type="molecule type" value="Genomic_DNA"/>
</dbReference>
<evidence type="ECO:0000256" key="2">
    <source>
        <dbReference type="ARBA" id="ARBA00023125"/>
    </source>
</evidence>
<evidence type="ECO:0000313" key="7">
    <source>
        <dbReference type="Proteomes" id="UP001165289"/>
    </source>
</evidence>
<dbReference type="InterPro" id="IPR004826">
    <property type="entry name" value="bZIP_Maf"/>
</dbReference>
<name>A0AAV7JCU3_9METZ</name>
<protein>
    <recommendedName>
        <fullName evidence="5">Basic leucine zipper domain-containing protein</fullName>
    </recommendedName>
</protein>
<reference evidence="6 7" key="1">
    <citation type="journal article" date="2023" name="BMC Biol.">
        <title>The compact genome of the sponge Oopsacas minuta (Hexactinellida) is lacking key metazoan core genes.</title>
        <authorList>
            <person name="Santini S."/>
            <person name="Schenkelaars Q."/>
            <person name="Jourda C."/>
            <person name="Duchesne M."/>
            <person name="Belahbib H."/>
            <person name="Rocher C."/>
            <person name="Selva M."/>
            <person name="Riesgo A."/>
            <person name="Vervoort M."/>
            <person name="Leys S.P."/>
            <person name="Kodjabachian L."/>
            <person name="Le Bivic A."/>
            <person name="Borchiellini C."/>
            <person name="Claverie J.M."/>
            <person name="Renard E."/>
        </authorList>
    </citation>
    <scope>NUCLEOTIDE SEQUENCE [LARGE SCALE GENOMIC DNA]</scope>
    <source>
        <strain evidence="6">SPO-2</strain>
    </source>
</reference>
<dbReference type="Proteomes" id="UP001165289">
    <property type="component" value="Unassembled WGS sequence"/>
</dbReference>
<dbReference type="GO" id="GO:0006355">
    <property type="term" value="P:regulation of DNA-templated transcription"/>
    <property type="evidence" value="ECO:0007669"/>
    <property type="project" value="InterPro"/>
</dbReference>